<feature type="region of interest" description="Disordered" evidence="4">
    <location>
        <begin position="121"/>
        <end position="148"/>
    </location>
</feature>
<dbReference type="OrthoDB" id="9805462at2"/>
<dbReference type="SUPFAM" id="SSF74982">
    <property type="entry name" value="Small protein B (SmpB)"/>
    <property type="match status" value="1"/>
</dbReference>
<reference evidence="6" key="1">
    <citation type="submission" date="2016-09" db="EMBL/GenBank/DDBJ databases">
        <authorList>
            <person name="Varghese N."/>
            <person name="Submissions S."/>
        </authorList>
    </citation>
    <scope>NUCLEOTIDE SEQUENCE [LARGE SCALE GENOMIC DNA]</scope>
    <source>
        <strain evidence="6">JS23</strain>
    </source>
</reference>
<dbReference type="GO" id="GO:0070929">
    <property type="term" value="P:trans-translation"/>
    <property type="evidence" value="ECO:0007669"/>
    <property type="project" value="UniProtKB-UniRule"/>
</dbReference>
<dbReference type="InterPro" id="IPR020081">
    <property type="entry name" value="SsrA-bd_prot_CS"/>
</dbReference>
<keyword evidence="1 3" id="KW-0963">Cytoplasm</keyword>
<comment type="function">
    <text evidence="3">Required for rescue of stalled ribosomes mediated by trans-translation. Binds to transfer-messenger RNA (tmRNA), required for stable association of tmRNA with ribosomes. tmRNA and SmpB together mimic tRNA shape, replacing the anticodon stem-loop with SmpB. tmRNA is encoded by the ssrA gene; the 2 termini fold to resemble tRNA(Ala) and it encodes a 'tag peptide', a short internal open reading frame. During trans-translation Ala-aminoacylated tmRNA acts like a tRNA, entering the A-site of stalled ribosomes, displacing the stalled mRNA. The ribosome then switches to translate the ORF on the tmRNA; the nascent peptide is terminated with the 'tag peptide' encoded by the tmRNA and targeted for degradation. The ribosome is freed to recommence translation, which seems to be the essential function of trans-translation.</text>
</comment>
<protein>
    <recommendedName>
        <fullName evidence="3">SsrA-binding protein</fullName>
    </recommendedName>
    <alternativeName>
        <fullName evidence="3">Small protein B</fullName>
    </alternativeName>
</protein>
<keyword evidence="6" id="KW-1185">Reference proteome</keyword>
<sequence>MSIADNKKAFFDYFVEERYEAGIVLEGWEVKAVRSNRAQIKEGYVVIRGGELYLIGMHISPLAAASTHVVPDPVRTRKLLLHAAEIRKLIGRVERRGYTLVPLDLHYTRGRVKCEIGLAKGKKQHDKRETEKKRDWERERGRIVRQGI</sequence>
<dbReference type="NCBIfam" id="NF003843">
    <property type="entry name" value="PRK05422.1"/>
    <property type="match status" value="1"/>
</dbReference>
<evidence type="ECO:0000313" key="5">
    <source>
        <dbReference type="EMBL" id="SDV47442.1"/>
    </source>
</evidence>
<dbReference type="InterPro" id="IPR000037">
    <property type="entry name" value="SsrA-bd_prot"/>
</dbReference>
<dbReference type="NCBIfam" id="TIGR00086">
    <property type="entry name" value="smpB"/>
    <property type="match status" value="1"/>
</dbReference>
<evidence type="ECO:0000256" key="2">
    <source>
        <dbReference type="ARBA" id="ARBA00022884"/>
    </source>
</evidence>
<evidence type="ECO:0000313" key="6">
    <source>
        <dbReference type="Proteomes" id="UP000243719"/>
    </source>
</evidence>
<dbReference type="STRING" id="1770053.SAMN05216551_10314"/>
<dbReference type="HAMAP" id="MF_00023">
    <property type="entry name" value="SmpB"/>
    <property type="match status" value="1"/>
</dbReference>
<dbReference type="PANTHER" id="PTHR30308">
    <property type="entry name" value="TMRNA-BINDING COMPONENT OF TRANS-TRANSLATION TAGGING COMPLEX"/>
    <property type="match status" value="1"/>
</dbReference>
<organism evidence="5 6">
    <name type="scientific">Chitinasiproducens palmae</name>
    <dbReference type="NCBI Taxonomy" id="1770053"/>
    <lineage>
        <taxon>Bacteria</taxon>
        <taxon>Pseudomonadati</taxon>
        <taxon>Pseudomonadota</taxon>
        <taxon>Betaproteobacteria</taxon>
        <taxon>Burkholderiales</taxon>
        <taxon>Burkholderiaceae</taxon>
        <taxon>Chitinasiproducens</taxon>
    </lineage>
</organism>
<dbReference type="CDD" id="cd09294">
    <property type="entry name" value="SmpB"/>
    <property type="match status" value="1"/>
</dbReference>
<evidence type="ECO:0000256" key="4">
    <source>
        <dbReference type="SAM" id="MobiDB-lite"/>
    </source>
</evidence>
<accession>A0A1H2PLN9</accession>
<name>A0A1H2PLN9_9BURK</name>
<dbReference type="GO" id="GO:0070930">
    <property type="term" value="P:trans-translation-dependent protein tagging"/>
    <property type="evidence" value="ECO:0007669"/>
    <property type="project" value="TreeGrafter"/>
</dbReference>
<feature type="compositionally biased region" description="Basic and acidic residues" evidence="4">
    <location>
        <begin position="126"/>
        <end position="142"/>
    </location>
</feature>
<dbReference type="Gene3D" id="2.40.280.10">
    <property type="match status" value="1"/>
</dbReference>
<evidence type="ECO:0000256" key="3">
    <source>
        <dbReference type="HAMAP-Rule" id="MF_00023"/>
    </source>
</evidence>
<evidence type="ECO:0000256" key="1">
    <source>
        <dbReference type="ARBA" id="ARBA00022490"/>
    </source>
</evidence>
<comment type="subcellular location">
    <subcellularLocation>
        <location evidence="3">Cytoplasm</location>
    </subcellularLocation>
    <text evidence="3">The tmRNA-SmpB complex associates with stalled 70S ribosomes.</text>
</comment>
<dbReference type="InterPro" id="IPR023620">
    <property type="entry name" value="SmpB"/>
</dbReference>
<keyword evidence="2 3" id="KW-0694">RNA-binding</keyword>
<dbReference type="AlphaFoldDB" id="A0A1H2PLN9"/>
<dbReference type="Proteomes" id="UP000243719">
    <property type="component" value="Unassembled WGS sequence"/>
</dbReference>
<dbReference type="PANTHER" id="PTHR30308:SF2">
    <property type="entry name" value="SSRA-BINDING PROTEIN"/>
    <property type="match status" value="1"/>
</dbReference>
<dbReference type="Pfam" id="PF01668">
    <property type="entry name" value="SmpB"/>
    <property type="match status" value="1"/>
</dbReference>
<comment type="similarity">
    <text evidence="3">Belongs to the SmpB family.</text>
</comment>
<proteinExistence type="inferred from homology"/>
<dbReference type="GO" id="GO:0003723">
    <property type="term" value="F:RNA binding"/>
    <property type="evidence" value="ECO:0007669"/>
    <property type="project" value="UniProtKB-UniRule"/>
</dbReference>
<dbReference type="EMBL" id="FNLO01000003">
    <property type="protein sequence ID" value="SDV47442.1"/>
    <property type="molecule type" value="Genomic_DNA"/>
</dbReference>
<gene>
    <name evidence="3" type="primary">smpB</name>
    <name evidence="5" type="ORF">SAMN05216551_10314</name>
</gene>
<dbReference type="PROSITE" id="PS01317">
    <property type="entry name" value="SSRP"/>
    <property type="match status" value="1"/>
</dbReference>
<dbReference type="GO" id="GO:0005829">
    <property type="term" value="C:cytosol"/>
    <property type="evidence" value="ECO:0007669"/>
    <property type="project" value="TreeGrafter"/>
</dbReference>
<dbReference type="RefSeq" id="WP_091906063.1">
    <property type="nucleotide sequence ID" value="NZ_FNLO01000003.1"/>
</dbReference>